<keyword evidence="5" id="KW-0812">Transmembrane</keyword>
<dbReference type="Pfam" id="PF16923">
    <property type="entry name" value="Glyco_hydro_63N"/>
    <property type="match status" value="1"/>
</dbReference>
<keyword evidence="12" id="KW-0804">Transcription</keyword>
<evidence type="ECO:0000256" key="4">
    <source>
        <dbReference type="ARBA" id="ARBA00010833"/>
    </source>
</evidence>
<dbReference type="Pfam" id="PF03200">
    <property type="entry name" value="Glyco_hydro_63"/>
    <property type="match status" value="3"/>
</dbReference>
<protein>
    <recommendedName>
        <fullName evidence="16 17">Mannosyl-oligosaccharide glucosidase</fullName>
        <ecNumber evidence="16 17">3.2.1.106</ecNumber>
    </recommendedName>
</protein>
<dbReference type="Gene3D" id="1.50.10.10">
    <property type="match status" value="1"/>
</dbReference>
<comment type="function">
    <text evidence="17">Cleaves the distal alpha 1,2-linked glucose residue from the Glc(3)Man(9)GlcNAc(2) oligosaccharide precursor.</text>
</comment>
<dbReference type="FunFam" id="3.30.310.10:FF:000001">
    <property type="entry name" value="TATA-box-binding protein 2"/>
    <property type="match status" value="1"/>
</dbReference>
<evidence type="ECO:0000313" key="21">
    <source>
        <dbReference type="EMBL" id="SCZ89151.1"/>
    </source>
</evidence>
<dbReference type="GO" id="GO:0006487">
    <property type="term" value="P:protein N-linked glycosylation"/>
    <property type="evidence" value="ECO:0007669"/>
    <property type="project" value="UniProtKB-UniRule"/>
</dbReference>
<keyword evidence="11" id="KW-0472">Membrane</keyword>
<feature type="region of interest" description="Disordered" evidence="18">
    <location>
        <begin position="1"/>
        <end position="53"/>
    </location>
</feature>
<keyword evidence="8" id="KW-0735">Signal-anchor</keyword>
<evidence type="ECO:0000256" key="12">
    <source>
        <dbReference type="ARBA" id="ARBA00023163"/>
    </source>
</evidence>
<name>A0A2X0KSJ5_9BASI</name>
<evidence type="ECO:0000256" key="3">
    <source>
        <dbReference type="ARBA" id="ARBA00005560"/>
    </source>
</evidence>
<dbReference type="Proteomes" id="UP000249723">
    <property type="component" value="Unassembled WGS sequence"/>
</dbReference>
<evidence type="ECO:0000256" key="13">
    <source>
        <dbReference type="ARBA" id="ARBA00023180"/>
    </source>
</evidence>
<evidence type="ECO:0000256" key="5">
    <source>
        <dbReference type="ARBA" id="ARBA00022692"/>
    </source>
</evidence>
<dbReference type="GO" id="GO:0005789">
    <property type="term" value="C:endoplasmic reticulum membrane"/>
    <property type="evidence" value="ECO:0007669"/>
    <property type="project" value="UniProtKB-SubCell"/>
</dbReference>
<feature type="domain" description="Glycosyl hydrolase family 63 N-terminal" evidence="20">
    <location>
        <begin position="318"/>
        <end position="524"/>
    </location>
</feature>
<dbReference type="InterPro" id="IPR008928">
    <property type="entry name" value="6-hairpin_glycosidase_sf"/>
</dbReference>
<evidence type="ECO:0000256" key="18">
    <source>
        <dbReference type="SAM" id="MobiDB-lite"/>
    </source>
</evidence>
<organism evidence="21 22">
    <name type="scientific">Microbotryum saponariae</name>
    <dbReference type="NCBI Taxonomy" id="289078"/>
    <lineage>
        <taxon>Eukaryota</taxon>
        <taxon>Fungi</taxon>
        <taxon>Dikarya</taxon>
        <taxon>Basidiomycota</taxon>
        <taxon>Pucciniomycotina</taxon>
        <taxon>Microbotryomycetes</taxon>
        <taxon>Microbotryales</taxon>
        <taxon>Microbotryaceae</taxon>
        <taxon>Microbotryum</taxon>
    </lineage>
</organism>
<dbReference type="InterPro" id="IPR004888">
    <property type="entry name" value="Glycoside_hydrolase_63"/>
</dbReference>
<dbReference type="CDD" id="cd04516">
    <property type="entry name" value="TBP_eukaryotes"/>
    <property type="match status" value="1"/>
</dbReference>
<feature type="domain" description="Glycosyl hydrolase family 63 C-terminal" evidence="19">
    <location>
        <begin position="1008"/>
        <end position="1042"/>
    </location>
</feature>
<evidence type="ECO:0000256" key="8">
    <source>
        <dbReference type="ARBA" id="ARBA00022968"/>
    </source>
</evidence>
<dbReference type="EC" id="3.2.1.106" evidence="16 17"/>
<keyword evidence="9" id="KW-1133">Transmembrane helix</keyword>
<keyword evidence="15 17" id="KW-0326">Glycosidase</keyword>
<dbReference type="InterPro" id="IPR030491">
    <property type="entry name" value="TBP_CS"/>
</dbReference>
<comment type="similarity">
    <text evidence="3">Belongs to the TBP family.</text>
</comment>
<evidence type="ECO:0000256" key="14">
    <source>
        <dbReference type="ARBA" id="ARBA00023242"/>
    </source>
</evidence>
<feature type="compositionally biased region" description="Low complexity" evidence="18">
    <location>
        <begin position="23"/>
        <end position="46"/>
    </location>
</feature>
<evidence type="ECO:0000256" key="16">
    <source>
        <dbReference type="ARBA" id="ARBA00038888"/>
    </source>
</evidence>
<dbReference type="GO" id="GO:0005667">
    <property type="term" value="C:transcription regulator complex"/>
    <property type="evidence" value="ECO:0007669"/>
    <property type="project" value="UniProtKB-ARBA"/>
</dbReference>
<proteinExistence type="inferred from homology"/>
<evidence type="ECO:0000256" key="9">
    <source>
        <dbReference type="ARBA" id="ARBA00022989"/>
    </source>
</evidence>
<dbReference type="SUPFAM" id="SSF48208">
    <property type="entry name" value="Six-hairpin glycosidases"/>
    <property type="match status" value="1"/>
</dbReference>
<dbReference type="FunFam" id="3.30.310.10:FF:000002">
    <property type="entry name" value="TATA-box-binding protein 2"/>
    <property type="match status" value="1"/>
</dbReference>
<dbReference type="GO" id="GO:0004573">
    <property type="term" value="F:Glc3Man9GlcNAc2 oligosaccharide glucosidase activity"/>
    <property type="evidence" value="ECO:0007669"/>
    <property type="project" value="UniProtKB-UniRule"/>
</dbReference>
<evidence type="ECO:0000256" key="10">
    <source>
        <dbReference type="ARBA" id="ARBA00023125"/>
    </source>
</evidence>
<comment type="catalytic activity">
    <reaction evidence="17">
        <text>N(4)-(alpha-D-Glc-(1-&gt;2)-alpha-D-Glc-(1-&gt;3)-alpha-D-Glc-(1-&gt;3)-alpha-D-Man-(1-&gt;2)-alpha-D-Man-(1-&gt;2)-alpha-D-Man-(1-&gt;3)-[alpha-D-Man-(1-&gt;2)-alpha-D-Man-(1-&gt;3)-[alpha-D-Man-(1-&gt;2)-alpha-D-Man-(1-&gt;6)]-alpha-D-Man-(1-&gt;6)]-beta-D-Man-(1-&gt;4)-beta-D-GlcNAc-(1-&gt;4)-beta-D-GlcNAc)-L-asparaginyl-[protein] + H2O = N(4)-(alpha-D-Glc-(1-&gt;3)-alpha-D-Glc-(1-&gt;3)-alpha-D-Man-(1-&gt;2)-alpha-D-Man-(1-&gt;2)-alpha-D-Man-(1-&gt;3)-[alpha-D-Man-(1-&gt;2)-alpha-D-Man-(1-&gt;3)-[alpha-D-Man-(1-&gt;2)-alpha-D-Man-(1-&gt;6)]-alpha-D-Man-(1-&gt;6)]-beta-D-Man-(1-&gt;4)-beta-D-GlcNAc-(1-&gt;4)-beta-D-GlcNAc)-L-asparaginyl-[protein] + beta-D-glucose</text>
        <dbReference type="Rhea" id="RHEA:55988"/>
        <dbReference type="Rhea" id="RHEA-COMP:12806"/>
        <dbReference type="Rhea" id="RHEA-COMP:14355"/>
        <dbReference type="ChEBI" id="CHEBI:15377"/>
        <dbReference type="ChEBI" id="CHEBI:15903"/>
        <dbReference type="ChEBI" id="CHEBI:59082"/>
        <dbReference type="ChEBI" id="CHEBI:132537"/>
        <dbReference type="EC" id="3.2.1.106"/>
    </reaction>
</comment>
<dbReference type="PANTHER" id="PTHR10412">
    <property type="entry name" value="MANNOSYL-OLIGOSACCHARIDE GLUCOSIDASE"/>
    <property type="match status" value="1"/>
</dbReference>
<dbReference type="OrthoDB" id="2127950at2759"/>
<dbReference type="Gene3D" id="3.30.310.10">
    <property type="entry name" value="TATA-Binding Protein"/>
    <property type="match status" value="2"/>
</dbReference>
<keyword evidence="13" id="KW-0325">Glycoprotein</keyword>
<evidence type="ECO:0000256" key="1">
    <source>
        <dbReference type="ARBA" id="ARBA00004123"/>
    </source>
</evidence>
<evidence type="ECO:0000256" key="17">
    <source>
        <dbReference type="RuleBase" id="RU368089"/>
    </source>
</evidence>
<evidence type="ECO:0000313" key="22">
    <source>
        <dbReference type="Proteomes" id="UP000249723"/>
    </source>
</evidence>
<dbReference type="GO" id="GO:0009311">
    <property type="term" value="P:oligosaccharide metabolic process"/>
    <property type="evidence" value="ECO:0007669"/>
    <property type="project" value="UniProtKB-UniRule"/>
</dbReference>
<feature type="compositionally biased region" description="Low complexity" evidence="18">
    <location>
        <begin position="353"/>
        <end position="362"/>
    </location>
</feature>
<accession>A0A2X0KSJ5</accession>
<dbReference type="InterPro" id="IPR031631">
    <property type="entry name" value="Glyco_hydro_63N"/>
</dbReference>
<dbReference type="AlphaFoldDB" id="A0A2X0KSJ5"/>
<dbReference type="PROSITE" id="PS00351">
    <property type="entry name" value="TFIID"/>
    <property type="match status" value="1"/>
</dbReference>
<evidence type="ECO:0000256" key="15">
    <source>
        <dbReference type="ARBA" id="ARBA00023295"/>
    </source>
</evidence>
<keyword evidence="7 17" id="KW-0256">Endoplasmic reticulum</keyword>
<keyword evidence="22" id="KW-1185">Reference proteome</keyword>
<dbReference type="SUPFAM" id="SSF55945">
    <property type="entry name" value="TATA-box binding protein-like"/>
    <property type="match status" value="2"/>
</dbReference>
<dbReference type="InterPro" id="IPR012341">
    <property type="entry name" value="6hp_glycosidase-like_sf"/>
</dbReference>
<evidence type="ECO:0000259" key="19">
    <source>
        <dbReference type="Pfam" id="PF03200"/>
    </source>
</evidence>
<evidence type="ECO:0000259" key="20">
    <source>
        <dbReference type="Pfam" id="PF16923"/>
    </source>
</evidence>
<evidence type="ECO:0000256" key="11">
    <source>
        <dbReference type="ARBA" id="ARBA00023136"/>
    </source>
</evidence>
<gene>
    <name evidence="21" type="ORF">BZ3500_MVSOF-1268-A1-R1_CHR1-1G00992</name>
</gene>
<comment type="similarity">
    <text evidence="4 17">Belongs to the glycosyl hydrolase 63 family.</text>
</comment>
<dbReference type="InterPro" id="IPR000814">
    <property type="entry name" value="TBP"/>
</dbReference>
<sequence>MSTGLALPSGPKATSLSLPTRPTAGTSASTTAGVAGAGAGTESAAGPKDASTSKDSTAVAVASTAGAEANAVIPGVHGIVPTLQNIVSTVNLDCRLDLKTIALHARNAEYSPKRFAAVIMRIREPKTTALVFASGKVVVTGAKSEDDSRLAARKYARIIQKLGFEAKFQDFKIQNIVGSCDVKFPIRLEGLAFAHGHFSSYEPELFPGLIYRMVKPKVVLLIFVSGKIVLTGAKFREEIYAAFANIYPVLSEFRKLGAQSQVISQQRFAISPGCSRNDRVRGRALMFCLVPPILPSSRFAQTVDLDPAMAVDTAEDSSLLWSTYRPGLYFGLRPLLPHDSLLYGLLWYRAPTSSSPTDSSSSPAPPKATKLDTKDVRHECTQSPGLTYEFKRHDPRMGCLQTIADDDLGIAMEVGFAKSRDGNGCGVRIEGRVLQADDEPLDRASRPDQFEFINYFGRLGARGTESDPQGTVVIAGEMTGLGKFEIRVRSDHGIISAKKYGFKVAPGEIWKAKDIIVDAINSQVLDGHTVEVESTLYAVHTTVDGSWTIDIFFNSDSGTTHMDTSSLTALLDSNRLQFHNRFRSCFELDRFGNFEASEVAFARSTLSNLLGGIGYFYGTSIVDRHFKYPWDREDGEDKGEAKSHPEIVPAQTLLTATPCRSFFPRGFYWDEGFHLLLINRWDLDLGLRIISSWADLIDQDGWIGREQILGEEARSRVGLARLVALGAWRNSESTDQLTPSRALRLQVPCELVPQLPAYANPPTLVMAVRAALQLVQRSASTSSSDDMKRTRSFLTSIYPKLKSHYESFRRTQRGQISGVRGRQARNSEEAWRWRGQSLNPDLLLTSGLDDYPRAEPPTRSDLHVDLICWMATFAETMKELAGACGEVEDRVRFEKEFEDVKGNIDDLHWSEEHQLYLDTTVDSRNISGFVVVRGYVCLFPLLLSLIPVDSPKLGATLEFMRDPQYPVRSYLDPDLLYGVEGFVYEAQSLCFLQTYATTPGPYQGRAQKEYKRTGFVFEQYNDKTGKGQRSYPFTGWSSLIVLSKSGVDEGLGCVRSC</sequence>
<dbReference type="GO" id="GO:0005634">
    <property type="term" value="C:nucleus"/>
    <property type="evidence" value="ECO:0007669"/>
    <property type="project" value="UniProtKB-SubCell"/>
</dbReference>
<reference evidence="22" key="1">
    <citation type="submission" date="2016-10" db="EMBL/GenBank/DDBJ databases">
        <authorList>
            <person name="Jeantristanb JTB J.-T."/>
            <person name="Ricardo R."/>
        </authorList>
    </citation>
    <scope>NUCLEOTIDE SEQUENCE [LARGE SCALE GENOMIC DNA]</scope>
</reference>
<feature type="region of interest" description="Disordered" evidence="18">
    <location>
        <begin position="353"/>
        <end position="375"/>
    </location>
</feature>
<dbReference type="Gene3D" id="2.70.98.110">
    <property type="entry name" value="Glycosyl hydrolase family 63, N-terminal domain"/>
    <property type="match status" value="1"/>
</dbReference>
<dbReference type="STRING" id="289078.A0A2X0KSJ5"/>
<evidence type="ECO:0000256" key="7">
    <source>
        <dbReference type="ARBA" id="ARBA00022824"/>
    </source>
</evidence>
<dbReference type="InterPro" id="IPR033710">
    <property type="entry name" value="TBP_eukaryotic"/>
</dbReference>
<dbReference type="GO" id="GO:0003677">
    <property type="term" value="F:DNA binding"/>
    <property type="evidence" value="ECO:0007669"/>
    <property type="project" value="UniProtKB-KW"/>
</dbReference>
<evidence type="ECO:0000256" key="2">
    <source>
        <dbReference type="ARBA" id="ARBA00004648"/>
    </source>
</evidence>
<dbReference type="InterPro" id="IPR012295">
    <property type="entry name" value="TBP_dom_sf"/>
</dbReference>
<comment type="subcellular location">
    <subcellularLocation>
        <location evidence="2 17">Endoplasmic reticulum membrane</location>
        <topology evidence="2 17">Single-pass type II membrane protein</topology>
    </subcellularLocation>
    <subcellularLocation>
        <location evidence="1">Nucleus</location>
    </subcellularLocation>
</comment>
<dbReference type="PRINTS" id="PR00686">
    <property type="entry name" value="TIFACTORIID"/>
</dbReference>
<keyword evidence="6 17" id="KW-0378">Hydrolase</keyword>
<feature type="domain" description="Glycosyl hydrolase family 63 C-terminal" evidence="19">
    <location>
        <begin position="744"/>
        <end position="964"/>
    </location>
</feature>
<keyword evidence="10" id="KW-0238">DNA-binding</keyword>
<feature type="domain" description="Glycosyl hydrolase family 63 C-terminal" evidence="19">
    <location>
        <begin position="564"/>
        <end position="717"/>
    </location>
</feature>
<dbReference type="HAMAP" id="MF_00408">
    <property type="entry name" value="TATA_bind_prot_arch"/>
    <property type="match status" value="1"/>
</dbReference>
<dbReference type="Pfam" id="PF00352">
    <property type="entry name" value="TBP"/>
    <property type="match status" value="2"/>
</dbReference>
<dbReference type="GO" id="GO:0006367">
    <property type="term" value="P:transcription initiation at RNA polymerase II promoter"/>
    <property type="evidence" value="ECO:0007669"/>
    <property type="project" value="UniProtKB-ARBA"/>
</dbReference>
<keyword evidence="14" id="KW-0539">Nucleus</keyword>
<dbReference type="InterPro" id="IPR031335">
    <property type="entry name" value="Glyco_hydro_63_C"/>
</dbReference>
<dbReference type="PANTHER" id="PTHR10412:SF11">
    <property type="entry name" value="MANNOSYL-OLIGOSACCHARIDE GLUCOSIDASE"/>
    <property type="match status" value="1"/>
</dbReference>
<dbReference type="EMBL" id="FMWP01000013">
    <property type="protein sequence ID" value="SCZ89151.1"/>
    <property type="molecule type" value="Genomic_DNA"/>
</dbReference>
<dbReference type="InterPro" id="IPR038518">
    <property type="entry name" value="Glyco_hydro_63N_sf"/>
</dbReference>
<evidence type="ECO:0000256" key="6">
    <source>
        <dbReference type="ARBA" id="ARBA00022801"/>
    </source>
</evidence>